<evidence type="ECO:0000313" key="3">
    <source>
        <dbReference type="Proteomes" id="UP000195569"/>
    </source>
</evidence>
<keyword evidence="1" id="KW-0732">Signal</keyword>
<keyword evidence="3" id="KW-1185">Reference proteome</keyword>
<evidence type="ECO:0000256" key="1">
    <source>
        <dbReference type="SAM" id="SignalP"/>
    </source>
</evidence>
<evidence type="ECO:0000313" key="2">
    <source>
        <dbReference type="EMBL" id="SIT43210.1"/>
    </source>
</evidence>
<feature type="chain" id="PRO_5012094377" evidence="1">
    <location>
        <begin position="23"/>
        <end position="236"/>
    </location>
</feature>
<dbReference type="EMBL" id="CYGY02000034">
    <property type="protein sequence ID" value="SIT43210.1"/>
    <property type="molecule type" value="Genomic_DNA"/>
</dbReference>
<accession>A0A1N7S7A3</accession>
<dbReference type="RefSeq" id="WP_087735685.1">
    <property type="nucleotide sequence ID" value="NZ_CYGY02000034.1"/>
</dbReference>
<dbReference type="Proteomes" id="UP000195569">
    <property type="component" value="Unassembled WGS sequence"/>
</dbReference>
<proteinExistence type="predicted"/>
<dbReference type="OrthoDB" id="9094906at2"/>
<organism evidence="2 3">
    <name type="scientific">Paraburkholderia piptadeniae</name>
    <dbReference type="NCBI Taxonomy" id="1701573"/>
    <lineage>
        <taxon>Bacteria</taxon>
        <taxon>Pseudomonadati</taxon>
        <taxon>Pseudomonadota</taxon>
        <taxon>Betaproteobacteria</taxon>
        <taxon>Burkholderiales</taxon>
        <taxon>Burkholderiaceae</taxon>
        <taxon>Paraburkholderia</taxon>
    </lineage>
</organism>
<feature type="signal peptide" evidence="1">
    <location>
        <begin position="1"/>
        <end position="22"/>
    </location>
</feature>
<sequence length="236" mass="25356">MKVLLMFSIACAAALMPSSAAAGGEACNRQPVHAARVQMIGRDMWINGVAATVYGMEFGASSDDVSNEFRAFWTRAHVPAMGRRDASGLLLAALDGACHYVLVIPRAVEGARTKGLMSVMRLDVADVSHRNGASLAPLPDGARHVSDVESRDGWQTGRTWLLEIDGDTTDNAQRYARQLEDAGWRTVARAPALTLDGSQRTAGDVLAMQRGSDRIDAVFSKRNGHTEAVIHATTDH</sequence>
<comment type="caution">
    <text evidence="2">The sequence shown here is derived from an EMBL/GenBank/DDBJ whole genome shotgun (WGS) entry which is preliminary data.</text>
</comment>
<protein>
    <submittedName>
        <fullName evidence="2">Uncharacterized protein</fullName>
    </submittedName>
</protein>
<dbReference type="AlphaFoldDB" id="A0A1N7S7A3"/>
<reference evidence="2" key="1">
    <citation type="submission" date="2016-12" db="EMBL/GenBank/DDBJ databases">
        <authorList>
            <person name="Moulin L."/>
        </authorList>
    </citation>
    <scope>NUCLEOTIDE SEQUENCE [LARGE SCALE GENOMIC DNA]</scope>
    <source>
        <strain evidence="2">STM 7183</strain>
    </source>
</reference>
<name>A0A1N7S7A3_9BURK</name>
<gene>
    <name evidence="2" type="ORF">BN2476_340119</name>
</gene>